<feature type="compositionally biased region" description="Polar residues" evidence="1">
    <location>
        <begin position="103"/>
        <end position="121"/>
    </location>
</feature>
<gene>
    <name evidence="3" type="ORF">BP5796_08054</name>
</gene>
<feature type="compositionally biased region" description="Low complexity" evidence="1">
    <location>
        <begin position="24"/>
        <end position="37"/>
    </location>
</feature>
<dbReference type="Pfam" id="PF25482">
    <property type="entry name" value="DUF7905"/>
    <property type="match status" value="1"/>
</dbReference>
<evidence type="ECO:0000259" key="2">
    <source>
        <dbReference type="Pfam" id="PF25482"/>
    </source>
</evidence>
<sequence>MDNVRDFEYDNAREWNESDDDDAVSVASSSQQPPQQSNPHQTQNSASNRLGTLIDIESDDVGSASIGHGRHETATAATAERSRLQPRAPSTIAHRQGAWGNMAGSTVPRSTAFSGLSQAAGTSDPVAGTPLSTIAVPTTTVKPSRPAVLPNGGPRRGRGRGVSYPDNHGQQRPAPRHEPPHRGPQSSGIALPFRAPISIGRPPHHGPLPRRDRCEPYQNSHGVKSKFGAAEGLVSTRMRKQIDQRTTQANESQKFLGQPDEYEDFNSIGYYIWPDKDERATDRLGLKLEALNTVRTKFKVYIDWVDSTRCIRVRSQEKSSTGESIHSAINAIRQEHEHKKSQQKISAPVHILVPPTIKNWRSHVEPVLATTTSDENPDRKKSNIIALELSGNPLPFGGMTKEKYDLVRFKKLEDNMARFEANLIEKIMAQSPYKGWMRLRVNFGHIKITQYEKGFTGGNYSLDRFENMIKQPRFTAEFDKDIGGASVAFYTIKNITGRPDLFVPASPKVYELKDVLPVHTEVLFVQGLGGQKLRIEAELDVLGDSTEKDRWYQLGTIQLYHDDKRYRVVEVRNIDIENRFDWNLDVVADDSVSEIPRTLYELVESSIQVSTKERFDEHGMGYPIVLPKPIYGVHVEAVCIKSVLKYVLKRGGYVVEVTIFRKWPSRDTRSEPETSCAISIGHQRWDYELASIQGVVAERTWQENLSNLFPPDQLGGNGFVDLVDQIRHIREVLSMDGIGR</sequence>
<comment type="caution">
    <text evidence="3">The sequence shown here is derived from an EMBL/GenBank/DDBJ whole genome shotgun (WGS) entry which is preliminary data.</text>
</comment>
<evidence type="ECO:0000313" key="4">
    <source>
        <dbReference type="Proteomes" id="UP000256328"/>
    </source>
</evidence>
<evidence type="ECO:0000256" key="1">
    <source>
        <dbReference type="SAM" id="MobiDB-lite"/>
    </source>
</evidence>
<dbReference type="EMBL" id="PDLN01000011">
    <property type="protein sequence ID" value="RDW72020.1"/>
    <property type="molecule type" value="Genomic_DNA"/>
</dbReference>
<proteinExistence type="predicted"/>
<dbReference type="AlphaFoldDB" id="A0A3D8RDH3"/>
<organism evidence="3 4">
    <name type="scientific">Coleophoma crateriformis</name>
    <dbReference type="NCBI Taxonomy" id="565419"/>
    <lineage>
        <taxon>Eukaryota</taxon>
        <taxon>Fungi</taxon>
        <taxon>Dikarya</taxon>
        <taxon>Ascomycota</taxon>
        <taxon>Pezizomycotina</taxon>
        <taxon>Leotiomycetes</taxon>
        <taxon>Helotiales</taxon>
        <taxon>Dermateaceae</taxon>
        <taxon>Coleophoma</taxon>
    </lineage>
</organism>
<feature type="region of interest" description="Disordered" evidence="1">
    <location>
        <begin position="1"/>
        <end position="223"/>
    </location>
</feature>
<protein>
    <recommendedName>
        <fullName evidence="2">DUF7905 domain-containing protein</fullName>
    </recommendedName>
</protein>
<keyword evidence="4" id="KW-1185">Reference proteome</keyword>
<feature type="compositionally biased region" description="Polar residues" evidence="1">
    <location>
        <begin position="130"/>
        <end position="142"/>
    </location>
</feature>
<feature type="compositionally biased region" description="Polar residues" evidence="1">
    <location>
        <begin position="38"/>
        <end position="50"/>
    </location>
</feature>
<dbReference type="Proteomes" id="UP000256328">
    <property type="component" value="Unassembled WGS sequence"/>
</dbReference>
<dbReference type="InterPro" id="IPR057227">
    <property type="entry name" value="DUF7905"/>
</dbReference>
<dbReference type="OrthoDB" id="4739136at2759"/>
<feature type="domain" description="DUF7905" evidence="2">
    <location>
        <begin position="414"/>
        <end position="677"/>
    </location>
</feature>
<reference evidence="3 4" key="1">
    <citation type="journal article" date="2018" name="IMA Fungus">
        <title>IMA Genome-F 9: Draft genome sequence of Annulohypoxylon stygium, Aspergillus mulundensis, Berkeleyomyces basicola (syn. Thielaviopsis basicola), Ceratocystis smalleyi, two Cercospora beticola strains, Coleophoma cylindrospora, Fusarium fracticaudum, Phialophora cf. hyalina, and Morchella septimelata.</title>
        <authorList>
            <person name="Wingfield B.D."/>
            <person name="Bills G.F."/>
            <person name="Dong Y."/>
            <person name="Huang W."/>
            <person name="Nel W.J."/>
            <person name="Swalarsk-Parry B.S."/>
            <person name="Vaghefi N."/>
            <person name="Wilken P.M."/>
            <person name="An Z."/>
            <person name="de Beer Z.W."/>
            <person name="De Vos L."/>
            <person name="Chen L."/>
            <person name="Duong T.A."/>
            <person name="Gao Y."/>
            <person name="Hammerbacher A."/>
            <person name="Kikkert J.R."/>
            <person name="Li Y."/>
            <person name="Li H."/>
            <person name="Li K."/>
            <person name="Li Q."/>
            <person name="Liu X."/>
            <person name="Ma X."/>
            <person name="Naidoo K."/>
            <person name="Pethybridge S.J."/>
            <person name="Sun J."/>
            <person name="Steenkamp E.T."/>
            <person name="van der Nest M.A."/>
            <person name="van Wyk S."/>
            <person name="Wingfield M.J."/>
            <person name="Xiong C."/>
            <person name="Yue Q."/>
            <person name="Zhang X."/>
        </authorList>
    </citation>
    <scope>NUCLEOTIDE SEQUENCE [LARGE SCALE GENOMIC DNA]</scope>
    <source>
        <strain evidence="3 4">BP5796</strain>
    </source>
</reference>
<feature type="compositionally biased region" description="Basic and acidic residues" evidence="1">
    <location>
        <begin position="1"/>
        <end position="16"/>
    </location>
</feature>
<accession>A0A3D8RDH3</accession>
<name>A0A3D8RDH3_9HELO</name>
<evidence type="ECO:0000313" key="3">
    <source>
        <dbReference type="EMBL" id="RDW72020.1"/>
    </source>
</evidence>